<dbReference type="PANTHER" id="PTHR13228">
    <property type="entry name" value="CONSERVED OLIGOMERIC GOLGI COMPLEX COMPONENT 5"/>
    <property type="match status" value="1"/>
</dbReference>
<dbReference type="Proteomes" id="UP001318860">
    <property type="component" value="Unassembled WGS sequence"/>
</dbReference>
<dbReference type="EMBL" id="JABTTQ020000005">
    <property type="protein sequence ID" value="KAK6157100.1"/>
    <property type="molecule type" value="Genomic_DNA"/>
</dbReference>
<name>A0ABR0XDC9_REHGL</name>
<proteinExistence type="predicted"/>
<protein>
    <recommendedName>
        <fullName evidence="1">Conserved oligomeric Golgi complex subunit 5 helical domain-containing protein</fullName>
    </recommendedName>
</protein>
<dbReference type="Pfam" id="PF20649">
    <property type="entry name" value="COG5_C"/>
    <property type="match status" value="1"/>
</dbReference>
<organism evidence="2 3">
    <name type="scientific">Rehmannia glutinosa</name>
    <name type="common">Chinese foxglove</name>
    <dbReference type="NCBI Taxonomy" id="99300"/>
    <lineage>
        <taxon>Eukaryota</taxon>
        <taxon>Viridiplantae</taxon>
        <taxon>Streptophyta</taxon>
        <taxon>Embryophyta</taxon>
        <taxon>Tracheophyta</taxon>
        <taxon>Spermatophyta</taxon>
        <taxon>Magnoliopsida</taxon>
        <taxon>eudicotyledons</taxon>
        <taxon>Gunneridae</taxon>
        <taxon>Pentapetalae</taxon>
        <taxon>asterids</taxon>
        <taxon>lamiids</taxon>
        <taxon>Lamiales</taxon>
        <taxon>Orobanchaceae</taxon>
        <taxon>Rehmannieae</taxon>
        <taxon>Rehmannia</taxon>
    </lineage>
</organism>
<keyword evidence="3" id="KW-1185">Reference proteome</keyword>
<accession>A0ABR0XDC9</accession>
<evidence type="ECO:0000313" key="3">
    <source>
        <dbReference type="Proteomes" id="UP001318860"/>
    </source>
</evidence>
<evidence type="ECO:0000313" key="2">
    <source>
        <dbReference type="EMBL" id="KAK6157100.1"/>
    </source>
</evidence>
<dbReference type="PANTHER" id="PTHR13228:SF3">
    <property type="entry name" value="CONSERVED OLIGOMERIC GOLGI COMPLEX SUBUNIT 5"/>
    <property type="match status" value="1"/>
</dbReference>
<sequence length="510" mass="56223">MGVKSVSNALDMKAISGGGGYGGGEGAVQEADPFTHVLLLDEIMQEGDPILTYRVWDALVKSFASQMKSVFNASSFVKEIFTVGYPKLLSMIENLLERISRDTDVKEVPPALSSEGKEQMVAAIENFQTAFLALCLSRLSDLVNSVFPMSSRGIVPSKEHISRIISRIQEEIEAVQLDAHLTLRVLREISKVLLLLAERAEYQISTGPEARQITGPATPAQLKNFMLCQHLQEVHTRITSMISGLPSVAADVLSAALGTIYGVAADSITSLFQAMLDRLESCVLQIHEQNFGSLGLDAAMVNDASPYMEELQKTILHFRKEFLSRLLPSSGAIYTGTENICTRLVRSMASRVLIFFIRHASLVRPLSESGKLRMARDMAELDLAVGQNLFPVEQLGAPYRVLRAFRPVIFLETSQLGSSPLLQDLPPSVVLHHLYSRGPEDLQSPLQRNKLTPLQYSLWMDSQGEDQIWKGIKVTLDDYAAKIRAKGDKEFSPVYPLVMKVGASISRNAS</sequence>
<comment type="caution">
    <text evidence="2">The sequence shown here is derived from an EMBL/GenBank/DDBJ whole genome shotgun (WGS) entry which is preliminary data.</text>
</comment>
<reference evidence="2 3" key="1">
    <citation type="journal article" date="2021" name="Comput. Struct. Biotechnol. J.">
        <title>De novo genome assembly of the potent medicinal plant Rehmannia glutinosa using nanopore technology.</title>
        <authorList>
            <person name="Ma L."/>
            <person name="Dong C."/>
            <person name="Song C."/>
            <person name="Wang X."/>
            <person name="Zheng X."/>
            <person name="Niu Y."/>
            <person name="Chen S."/>
            <person name="Feng W."/>
        </authorList>
    </citation>
    <scope>NUCLEOTIDE SEQUENCE [LARGE SCALE GENOMIC DNA]</scope>
    <source>
        <strain evidence="2">DH-2019</strain>
    </source>
</reference>
<dbReference type="InterPro" id="IPR019465">
    <property type="entry name" value="Cog5"/>
</dbReference>
<feature type="domain" description="Conserved oligomeric Golgi complex subunit 5 helical" evidence="1">
    <location>
        <begin position="31"/>
        <end position="95"/>
    </location>
</feature>
<evidence type="ECO:0000259" key="1">
    <source>
        <dbReference type="Pfam" id="PF20649"/>
    </source>
</evidence>
<gene>
    <name evidence="2" type="ORF">DH2020_011348</name>
</gene>
<dbReference type="InterPro" id="IPR048485">
    <property type="entry name" value="COG5_helical"/>
</dbReference>